<accession>A0A1V4IQC2</accession>
<comment type="caution">
    <text evidence="2">The sequence shown here is derived from an EMBL/GenBank/DDBJ whole genome shotgun (WGS) entry which is preliminary data.</text>
</comment>
<evidence type="ECO:0000313" key="3">
    <source>
        <dbReference type="Proteomes" id="UP000190080"/>
    </source>
</evidence>
<dbReference type="Pfam" id="PF01944">
    <property type="entry name" value="SpoIIM"/>
    <property type="match status" value="1"/>
</dbReference>
<keyword evidence="3" id="KW-1185">Reference proteome</keyword>
<dbReference type="AlphaFoldDB" id="A0A1V4IQC2"/>
<protein>
    <recommendedName>
        <fullName evidence="4">Stage II sporulation protein M</fullName>
    </recommendedName>
</protein>
<dbReference type="InterPro" id="IPR002798">
    <property type="entry name" value="SpoIIM-like"/>
</dbReference>
<feature type="transmembrane region" description="Helical" evidence="1">
    <location>
        <begin position="294"/>
        <end position="313"/>
    </location>
</feature>
<dbReference type="PANTHER" id="PTHR35337">
    <property type="entry name" value="SLR1478 PROTEIN"/>
    <property type="match status" value="1"/>
</dbReference>
<dbReference type="STRING" id="1450648.CLORY_19490"/>
<feature type="transmembrane region" description="Helical" evidence="1">
    <location>
        <begin position="225"/>
        <end position="249"/>
    </location>
</feature>
<dbReference type="PANTHER" id="PTHR35337:SF1">
    <property type="entry name" value="SLR1478 PROTEIN"/>
    <property type="match status" value="1"/>
</dbReference>
<proteinExistence type="predicted"/>
<reference evidence="2 3" key="1">
    <citation type="submission" date="2017-03" db="EMBL/GenBank/DDBJ databases">
        <title>Genome sequence of Clostridium oryzae DSM 28571.</title>
        <authorList>
            <person name="Poehlein A."/>
            <person name="Daniel R."/>
        </authorList>
    </citation>
    <scope>NUCLEOTIDE SEQUENCE [LARGE SCALE GENOMIC DNA]</scope>
    <source>
        <strain evidence="2 3">DSM 28571</strain>
    </source>
</reference>
<keyword evidence="1" id="KW-1133">Transmembrane helix</keyword>
<keyword evidence="1" id="KW-0472">Membrane</keyword>
<organism evidence="2 3">
    <name type="scientific">Clostridium oryzae</name>
    <dbReference type="NCBI Taxonomy" id="1450648"/>
    <lineage>
        <taxon>Bacteria</taxon>
        <taxon>Bacillati</taxon>
        <taxon>Bacillota</taxon>
        <taxon>Clostridia</taxon>
        <taxon>Eubacteriales</taxon>
        <taxon>Clostridiaceae</taxon>
        <taxon>Clostridium</taxon>
    </lineage>
</organism>
<sequence length="317" mass="35104">MKEEKFISSNSHLWKELEAFSTKIDKKGISHLSSEEVRRFLHVFRQCSHHLAYSRTHYSGSNTSLYLNSLLSKCHSHVYAVKKVSPGYPLKYIGIIFPKLLRKFKWYVLASFAFFLLGAIVSFISVFYDTSNATLFLPSSVLSGAKSSGSHASNWNYPLMSSTIMINNITVALRAFVFGITLGLGTIYVLFYNGLTLGALTALMYRNGDVIRYWSLILPHGIIELTAIFISGAAGLIIAKSILLPGIYSRKHSIVKGSKDAVSLIGGVIFLLVIAGTIEGFFTPLNISPIVKLFFAGVTFVLLAVYFSLAYVIKNKN</sequence>
<keyword evidence="1" id="KW-0812">Transmembrane</keyword>
<feature type="transmembrane region" description="Helical" evidence="1">
    <location>
        <begin position="187"/>
        <end position="205"/>
    </location>
</feature>
<dbReference type="Proteomes" id="UP000190080">
    <property type="component" value="Unassembled WGS sequence"/>
</dbReference>
<dbReference type="RefSeq" id="WP_169911582.1">
    <property type="nucleotide sequence ID" value="NZ_MZGV01000017.1"/>
</dbReference>
<evidence type="ECO:0000256" key="1">
    <source>
        <dbReference type="SAM" id="Phobius"/>
    </source>
</evidence>
<feature type="transmembrane region" description="Helical" evidence="1">
    <location>
        <begin position="261"/>
        <end position="282"/>
    </location>
</feature>
<evidence type="ECO:0000313" key="2">
    <source>
        <dbReference type="EMBL" id="OPJ62126.1"/>
    </source>
</evidence>
<name>A0A1V4IQC2_9CLOT</name>
<feature type="transmembrane region" description="Helical" evidence="1">
    <location>
        <begin position="106"/>
        <end position="128"/>
    </location>
</feature>
<dbReference type="EMBL" id="MZGV01000017">
    <property type="protein sequence ID" value="OPJ62126.1"/>
    <property type="molecule type" value="Genomic_DNA"/>
</dbReference>
<evidence type="ECO:0008006" key="4">
    <source>
        <dbReference type="Google" id="ProtNLM"/>
    </source>
</evidence>
<feature type="transmembrane region" description="Helical" evidence="1">
    <location>
        <begin position="159"/>
        <end position="180"/>
    </location>
</feature>
<gene>
    <name evidence="2" type="ORF">CLORY_19490</name>
</gene>